<name>A0ABN7XIU9_GIGMA</name>
<reference evidence="1 2" key="1">
    <citation type="submission" date="2021-06" db="EMBL/GenBank/DDBJ databases">
        <authorList>
            <person name="Kallberg Y."/>
            <person name="Tangrot J."/>
            <person name="Rosling A."/>
        </authorList>
    </citation>
    <scope>NUCLEOTIDE SEQUENCE [LARGE SCALE GENOMIC DNA]</scope>
    <source>
        <strain evidence="1 2">120-4 pot B 10/14</strain>
    </source>
</reference>
<evidence type="ECO:0000313" key="1">
    <source>
        <dbReference type="EMBL" id="CAG8854336.1"/>
    </source>
</evidence>
<dbReference type="EMBL" id="CAJVQB010136353">
    <property type="protein sequence ID" value="CAG8854336.1"/>
    <property type="molecule type" value="Genomic_DNA"/>
</dbReference>
<comment type="caution">
    <text evidence="1">The sequence shown here is derived from an EMBL/GenBank/DDBJ whole genome shotgun (WGS) entry which is preliminary data.</text>
</comment>
<sequence>EFRKYRSQTNFFKDVPHPEILKLVKINNKVFLTIMEINLIQFLQLILNT</sequence>
<evidence type="ECO:0000313" key="2">
    <source>
        <dbReference type="Proteomes" id="UP000789901"/>
    </source>
</evidence>
<proteinExistence type="predicted"/>
<accession>A0ABN7XIU9</accession>
<protein>
    <submittedName>
        <fullName evidence="1">43186_t:CDS:1</fullName>
    </submittedName>
</protein>
<gene>
    <name evidence="1" type="ORF">GMARGA_LOCUS43157</name>
</gene>
<feature type="non-terminal residue" evidence="1">
    <location>
        <position position="1"/>
    </location>
</feature>
<feature type="non-terminal residue" evidence="1">
    <location>
        <position position="49"/>
    </location>
</feature>
<organism evidence="1 2">
    <name type="scientific">Gigaspora margarita</name>
    <dbReference type="NCBI Taxonomy" id="4874"/>
    <lineage>
        <taxon>Eukaryota</taxon>
        <taxon>Fungi</taxon>
        <taxon>Fungi incertae sedis</taxon>
        <taxon>Mucoromycota</taxon>
        <taxon>Glomeromycotina</taxon>
        <taxon>Glomeromycetes</taxon>
        <taxon>Diversisporales</taxon>
        <taxon>Gigasporaceae</taxon>
        <taxon>Gigaspora</taxon>
    </lineage>
</organism>
<keyword evidence="2" id="KW-1185">Reference proteome</keyword>
<dbReference type="Proteomes" id="UP000789901">
    <property type="component" value="Unassembled WGS sequence"/>
</dbReference>